<dbReference type="KEGG" id="plyc:GXP70_27070"/>
<dbReference type="Gene3D" id="2.60.120.10">
    <property type="entry name" value="Jelly Rolls"/>
    <property type="match status" value="1"/>
</dbReference>
<dbReference type="Pfam" id="PF02311">
    <property type="entry name" value="AraC_binding"/>
    <property type="match status" value="1"/>
</dbReference>
<dbReference type="Proteomes" id="UP000476064">
    <property type="component" value="Chromosome"/>
</dbReference>
<dbReference type="SMART" id="SM00342">
    <property type="entry name" value="HTH_ARAC"/>
    <property type="match status" value="1"/>
</dbReference>
<dbReference type="InterPro" id="IPR020449">
    <property type="entry name" value="Tscrpt_reg_AraC-type_HTH"/>
</dbReference>
<dbReference type="AlphaFoldDB" id="A0A6C0G3Z0"/>
<gene>
    <name evidence="5" type="ORF">GXP70_27070</name>
</gene>
<feature type="domain" description="HTH araC/xylS-type" evidence="4">
    <location>
        <begin position="184"/>
        <end position="282"/>
    </location>
</feature>
<protein>
    <submittedName>
        <fullName evidence="5">AraC family transcriptional regulator</fullName>
    </submittedName>
</protein>
<dbReference type="EMBL" id="CP048209">
    <property type="protein sequence ID" value="QHT63262.1"/>
    <property type="molecule type" value="Genomic_DNA"/>
</dbReference>
<dbReference type="InterPro" id="IPR018062">
    <property type="entry name" value="HTH_AraC-typ_CS"/>
</dbReference>
<dbReference type="PRINTS" id="PR00032">
    <property type="entry name" value="HTHARAC"/>
</dbReference>
<dbReference type="InterPro" id="IPR003313">
    <property type="entry name" value="AraC-bd"/>
</dbReference>
<keyword evidence="6" id="KW-1185">Reference proteome</keyword>
<organism evidence="5 6">
    <name type="scientific">Paenibacillus lycopersici</name>
    <dbReference type="NCBI Taxonomy" id="2704462"/>
    <lineage>
        <taxon>Bacteria</taxon>
        <taxon>Bacillati</taxon>
        <taxon>Bacillota</taxon>
        <taxon>Bacilli</taxon>
        <taxon>Bacillales</taxon>
        <taxon>Paenibacillaceae</taxon>
        <taxon>Paenibacillus</taxon>
    </lineage>
</organism>
<name>A0A6C0G3Z0_9BACL</name>
<evidence type="ECO:0000313" key="6">
    <source>
        <dbReference type="Proteomes" id="UP000476064"/>
    </source>
</evidence>
<dbReference type="InterPro" id="IPR014710">
    <property type="entry name" value="RmlC-like_jellyroll"/>
</dbReference>
<dbReference type="InterPro" id="IPR018060">
    <property type="entry name" value="HTH_AraC"/>
</dbReference>
<keyword evidence="3" id="KW-0804">Transcription</keyword>
<dbReference type="InterPro" id="IPR009057">
    <property type="entry name" value="Homeodomain-like_sf"/>
</dbReference>
<dbReference type="Gene3D" id="1.10.10.60">
    <property type="entry name" value="Homeodomain-like"/>
    <property type="match status" value="2"/>
</dbReference>
<evidence type="ECO:0000259" key="4">
    <source>
        <dbReference type="PROSITE" id="PS01124"/>
    </source>
</evidence>
<accession>A0A6C0G3Z0</accession>
<reference evidence="5 6" key="1">
    <citation type="submission" date="2020-01" db="EMBL/GenBank/DDBJ databases">
        <title>Paenibacillus sp. nov., isolated from tomato rhizosphere.</title>
        <authorList>
            <person name="Weon H.-Y."/>
            <person name="Lee S.A."/>
        </authorList>
    </citation>
    <scope>NUCLEOTIDE SEQUENCE [LARGE SCALE GENOMIC DNA]</scope>
    <source>
        <strain evidence="5 6">12200R-189</strain>
    </source>
</reference>
<dbReference type="GO" id="GO:0003700">
    <property type="term" value="F:DNA-binding transcription factor activity"/>
    <property type="evidence" value="ECO:0007669"/>
    <property type="project" value="InterPro"/>
</dbReference>
<evidence type="ECO:0000256" key="3">
    <source>
        <dbReference type="ARBA" id="ARBA00023163"/>
    </source>
</evidence>
<dbReference type="PANTHER" id="PTHR43280:SF2">
    <property type="entry name" value="HTH-TYPE TRANSCRIPTIONAL REGULATOR EXSA"/>
    <property type="match status" value="1"/>
</dbReference>
<keyword evidence="1" id="KW-0805">Transcription regulation</keyword>
<dbReference type="SUPFAM" id="SSF46689">
    <property type="entry name" value="Homeodomain-like"/>
    <property type="match status" value="2"/>
</dbReference>
<evidence type="ECO:0000313" key="5">
    <source>
        <dbReference type="EMBL" id="QHT63262.1"/>
    </source>
</evidence>
<evidence type="ECO:0000256" key="1">
    <source>
        <dbReference type="ARBA" id="ARBA00023015"/>
    </source>
</evidence>
<dbReference type="InterPro" id="IPR037923">
    <property type="entry name" value="HTH-like"/>
</dbReference>
<sequence>MTIQRPVFLLAGKDFFDPALPIFVNRAVEDYLLTEHRHDFIEISYVSEGSGTHHLGEEAFPVTHGDIFLLPVGVSHVFRPSSRHPLIVYNCVIAPDAVLQLLQAVPGGSEMLPFLASPGYRRYRDTYGEFHRMFQRLHDEYLADRPGRETALYQNVLGLLVYLFRLDGRNAAASADAAVPTGLETVIATIHGRFDQELPAREMAAAAGVGERQFNRLFMKRTGMSFKAYHQNVRIREACRLLRATDRKISDIASAVGYQDIPYFNELFKRKNGVSPREYRNEAPQ</sequence>
<dbReference type="RefSeq" id="WP_162359691.1">
    <property type="nucleotide sequence ID" value="NZ_CP048209.1"/>
</dbReference>
<dbReference type="PROSITE" id="PS01124">
    <property type="entry name" value="HTH_ARAC_FAMILY_2"/>
    <property type="match status" value="1"/>
</dbReference>
<keyword evidence="2" id="KW-0238">DNA-binding</keyword>
<dbReference type="GO" id="GO:0043565">
    <property type="term" value="F:sequence-specific DNA binding"/>
    <property type="evidence" value="ECO:0007669"/>
    <property type="project" value="InterPro"/>
</dbReference>
<evidence type="ECO:0000256" key="2">
    <source>
        <dbReference type="ARBA" id="ARBA00023125"/>
    </source>
</evidence>
<dbReference type="SUPFAM" id="SSF51215">
    <property type="entry name" value="Regulatory protein AraC"/>
    <property type="match status" value="1"/>
</dbReference>
<dbReference type="PROSITE" id="PS00041">
    <property type="entry name" value="HTH_ARAC_FAMILY_1"/>
    <property type="match status" value="1"/>
</dbReference>
<dbReference type="Pfam" id="PF12833">
    <property type="entry name" value="HTH_18"/>
    <property type="match status" value="1"/>
</dbReference>
<proteinExistence type="predicted"/>
<dbReference type="PANTHER" id="PTHR43280">
    <property type="entry name" value="ARAC-FAMILY TRANSCRIPTIONAL REGULATOR"/>
    <property type="match status" value="1"/>
</dbReference>